<comment type="similarity">
    <text evidence="1">Belongs to the RecJ family.</text>
</comment>
<evidence type="ECO:0000313" key="10">
    <source>
        <dbReference type="EMBL" id="SCZ37087.1"/>
    </source>
</evidence>
<dbReference type="GO" id="GO:0003676">
    <property type="term" value="F:nucleic acid binding"/>
    <property type="evidence" value="ECO:0007669"/>
    <property type="project" value="InterPro"/>
</dbReference>
<dbReference type="PANTHER" id="PTHR30255">
    <property type="entry name" value="SINGLE-STRANDED-DNA-SPECIFIC EXONUCLEASE RECJ"/>
    <property type="match status" value="1"/>
</dbReference>
<dbReference type="Gene3D" id="3.10.310.30">
    <property type="match status" value="1"/>
</dbReference>
<dbReference type="SUPFAM" id="SSF64182">
    <property type="entry name" value="DHH phosphoesterases"/>
    <property type="match status" value="1"/>
</dbReference>
<proteinExistence type="inferred from homology"/>
<dbReference type="PANTHER" id="PTHR30255:SF2">
    <property type="entry name" value="SINGLE-STRANDED-DNA-SPECIFIC EXONUCLEASE RECJ"/>
    <property type="match status" value="1"/>
</dbReference>
<dbReference type="GO" id="GO:0008409">
    <property type="term" value="F:5'-3' exonuclease activity"/>
    <property type="evidence" value="ECO:0007669"/>
    <property type="project" value="InterPro"/>
</dbReference>
<evidence type="ECO:0000256" key="1">
    <source>
        <dbReference type="ARBA" id="ARBA00005915"/>
    </source>
</evidence>
<dbReference type="InterPro" id="IPR041122">
    <property type="entry name" value="RecJ_OB"/>
</dbReference>
<evidence type="ECO:0000313" key="11">
    <source>
        <dbReference type="Proteomes" id="UP000199347"/>
    </source>
</evidence>
<dbReference type="AlphaFoldDB" id="A0A1G5NI59"/>
<dbReference type="Pfam" id="PF02272">
    <property type="entry name" value="DHHA1"/>
    <property type="match status" value="1"/>
</dbReference>
<dbReference type="STRING" id="1120955.SAMN03080610_02091"/>
<dbReference type="Pfam" id="PF01368">
    <property type="entry name" value="DHH"/>
    <property type="match status" value="1"/>
</dbReference>
<keyword evidence="4" id="KW-0378">Hydrolase</keyword>
<dbReference type="InterPro" id="IPR051673">
    <property type="entry name" value="SSDNA_exonuclease_RecJ"/>
</dbReference>
<dbReference type="Gene3D" id="3.90.1640.30">
    <property type="match status" value="1"/>
</dbReference>
<dbReference type="InterPro" id="IPR004610">
    <property type="entry name" value="RecJ"/>
</dbReference>
<dbReference type="Proteomes" id="UP000199347">
    <property type="component" value="Unassembled WGS sequence"/>
</dbReference>
<evidence type="ECO:0000256" key="4">
    <source>
        <dbReference type="ARBA" id="ARBA00022801"/>
    </source>
</evidence>
<feature type="domain" description="RecJ OB" evidence="9">
    <location>
        <begin position="492"/>
        <end position="601"/>
    </location>
</feature>
<dbReference type="OrthoDB" id="9809852at2"/>
<keyword evidence="3" id="KW-0540">Nuclease</keyword>
<sequence length="605" mass="63498">MWGRPESSGNLEAPGICLGVESSLKGRAWRMRLDARGEAAATALAQRTGLSESICRVLAGRGISDDGAEAFLGPSLKTDMPDPSCLMDMDLAAGRLADAIERREKVAIFGDYDVDGATSSALLSDTLCGLGLTTEIYIPDRLIEGYGPNPEAIDRLIDTGAELIVTVDCGATSFEALERAHARGVDVVVIDHHQMGLDRPKAVALVNPNRQDCLSGLGHLAAVGIVFMTAVALLRELRRRRYTGALPDLLSGLDLVALGTICDVVPLTGLNRAFVTKGLVALRHGGRPGLQALAAAARLKGPVETSHCGFLLGPRINAGGRIGDAGLGARLLTTRDAAEAESIAVTLERLNAERQAIEAEAVAEACAQADAAITRTGETPSILVVVGETWHPGVVGLVASRLKERFQRPALAITFDGPSGNGTGSARSIAGVDLGVAVRAALAAGLLEKGGGHKMAAGVTVRREKLEELQSFLIAELERPVETALIDDCMKIDGLITADGASREFFAEIEKCGPYGAGHPSPVFVLPAHRIAYVDTVGNGHIRLELRSSGGGRIKAMAFREAETPLGRALLSSRGEAMHIAGTLSLNRWGGQEKVEMKLLDAAPV</sequence>
<accession>A0A1G5NI59</accession>
<dbReference type="GO" id="GO:0006310">
    <property type="term" value="P:DNA recombination"/>
    <property type="evidence" value="ECO:0007669"/>
    <property type="project" value="InterPro"/>
</dbReference>
<feature type="domain" description="DDH" evidence="7">
    <location>
        <begin position="105"/>
        <end position="238"/>
    </location>
</feature>
<keyword evidence="11" id="KW-1185">Reference proteome</keyword>
<keyword evidence="5 10" id="KW-0269">Exonuclease</keyword>
<name>A0A1G5NI59_AFIMA</name>
<reference evidence="10 11" key="1">
    <citation type="submission" date="2016-10" db="EMBL/GenBank/DDBJ databases">
        <authorList>
            <person name="de Groot N.N."/>
        </authorList>
    </citation>
    <scope>NUCLEOTIDE SEQUENCE [LARGE SCALE GENOMIC DNA]</scope>
    <source>
        <strain evidence="10 11">DSM 2698</strain>
    </source>
</reference>
<dbReference type="InterPro" id="IPR001667">
    <property type="entry name" value="DDH_dom"/>
</dbReference>
<evidence type="ECO:0000259" key="8">
    <source>
        <dbReference type="Pfam" id="PF02272"/>
    </source>
</evidence>
<dbReference type="GO" id="GO:0006281">
    <property type="term" value="P:DNA repair"/>
    <property type="evidence" value="ECO:0007669"/>
    <property type="project" value="InterPro"/>
</dbReference>
<gene>
    <name evidence="10" type="ORF">SAMN03080610_02091</name>
</gene>
<feature type="coiled-coil region" evidence="6">
    <location>
        <begin position="340"/>
        <end position="367"/>
    </location>
</feature>
<dbReference type="Pfam" id="PF17768">
    <property type="entry name" value="RecJ_OB"/>
    <property type="match status" value="1"/>
</dbReference>
<keyword evidence="6" id="KW-0175">Coiled coil</keyword>
<feature type="domain" description="DHHA1" evidence="8">
    <location>
        <begin position="381"/>
        <end position="477"/>
    </location>
</feature>
<evidence type="ECO:0000256" key="3">
    <source>
        <dbReference type="ARBA" id="ARBA00022722"/>
    </source>
</evidence>
<dbReference type="InterPro" id="IPR003156">
    <property type="entry name" value="DHHA1_dom"/>
</dbReference>
<evidence type="ECO:0000256" key="2">
    <source>
        <dbReference type="ARBA" id="ARBA00019841"/>
    </source>
</evidence>
<evidence type="ECO:0000259" key="9">
    <source>
        <dbReference type="Pfam" id="PF17768"/>
    </source>
</evidence>
<dbReference type="EMBL" id="FMVW01000004">
    <property type="protein sequence ID" value="SCZ37087.1"/>
    <property type="molecule type" value="Genomic_DNA"/>
</dbReference>
<protein>
    <recommendedName>
        <fullName evidence="2">Single-stranded-DNA-specific exonuclease RecJ</fullName>
    </recommendedName>
</protein>
<evidence type="ECO:0000256" key="6">
    <source>
        <dbReference type="SAM" id="Coils"/>
    </source>
</evidence>
<dbReference type="InterPro" id="IPR038763">
    <property type="entry name" value="DHH_sf"/>
</dbReference>
<dbReference type="NCBIfam" id="TIGR00644">
    <property type="entry name" value="recJ"/>
    <property type="match status" value="1"/>
</dbReference>
<organism evidence="10 11">
    <name type="scientific">Afifella marina DSM 2698</name>
    <dbReference type="NCBI Taxonomy" id="1120955"/>
    <lineage>
        <taxon>Bacteria</taxon>
        <taxon>Pseudomonadati</taxon>
        <taxon>Pseudomonadota</taxon>
        <taxon>Alphaproteobacteria</taxon>
        <taxon>Hyphomicrobiales</taxon>
        <taxon>Afifellaceae</taxon>
        <taxon>Afifella</taxon>
    </lineage>
</organism>
<evidence type="ECO:0000256" key="5">
    <source>
        <dbReference type="ARBA" id="ARBA00022839"/>
    </source>
</evidence>
<evidence type="ECO:0000259" key="7">
    <source>
        <dbReference type="Pfam" id="PF01368"/>
    </source>
</evidence>